<keyword evidence="2 4" id="KW-0863">Zinc-finger</keyword>
<sequence>MPKCKSEIWEFFEVVPKSTDSKNAHLQTEQYRCKFCGSVRAKNASRFIQHIATSCDKAPQEVVERVSRELTRQSRPTPSPEFLYRPVNEYRALAPWCTTPPKYPVPHYTTRPDMHNPPIPSLQLPSIQALDSDKPRASTYSSSLTSTYHTRATPYRRPYSSSPKSTLNLPSLSNVVPAPRVLVPTPESTTPTLRSQPTLTVPKSNPDLDRDGWDCDQLLVQAFRSSRIPLEDVEKPEWVDFLSRINPNYRVPRVNHLRRLIEPRPMSM</sequence>
<organism evidence="7 8">
    <name type="scientific">Dispira parvispora</name>
    <dbReference type="NCBI Taxonomy" id="1520584"/>
    <lineage>
        <taxon>Eukaryota</taxon>
        <taxon>Fungi</taxon>
        <taxon>Fungi incertae sedis</taxon>
        <taxon>Zoopagomycota</taxon>
        <taxon>Kickxellomycotina</taxon>
        <taxon>Dimargaritomycetes</taxon>
        <taxon>Dimargaritales</taxon>
        <taxon>Dimargaritaceae</taxon>
        <taxon>Dispira</taxon>
    </lineage>
</organism>
<feature type="region of interest" description="Disordered" evidence="5">
    <location>
        <begin position="151"/>
        <end position="171"/>
    </location>
</feature>
<accession>A0A9W8E656</accession>
<dbReference type="AlphaFoldDB" id="A0A9W8E656"/>
<evidence type="ECO:0000259" key="6">
    <source>
        <dbReference type="PROSITE" id="PS50808"/>
    </source>
</evidence>
<keyword evidence="3" id="KW-0862">Zinc</keyword>
<reference evidence="7" key="1">
    <citation type="submission" date="2022-07" db="EMBL/GenBank/DDBJ databases">
        <title>Phylogenomic reconstructions and comparative analyses of Kickxellomycotina fungi.</title>
        <authorList>
            <person name="Reynolds N.K."/>
            <person name="Stajich J.E."/>
            <person name="Barry K."/>
            <person name="Grigoriev I.V."/>
            <person name="Crous P."/>
            <person name="Smith M.E."/>
        </authorList>
    </citation>
    <scope>NUCLEOTIDE SEQUENCE</scope>
    <source>
        <strain evidence="7">RSA 1196</strain>
    </source>
</reference>
<name>A0A9W8E656_9FUNG</name>
<evidence type="ECO:0000256" key="4">
    <source>
        <dbReference type="PROSITE-ProRule" id="PRU00027"/>
    </source>
</evidence>
<proteinExistence type="predicted"/>
<dbReference type="GO" id="GO:0003677">
    <property type="term" value="F:DNA binding"/>
    <property type="evidence" value="ECO:0007669"/>
    <property type="project" value="InterPro"/>
</dbReference>
<evidence type="ECO:0000313" key="8">
    <source>
        <dbReference type="Proteomes" id="UP001150925"/>
    </source>
</evidence>
<comment type="caution">
    <text evidence="7">The sequence shown here is derived from an EMBL/GenBank/DDBJ whole genome shotgun (WGS) entry which is preliminary data.</text>
</comment>
<protein>
    <recommendedName>
        <fullName evidence="6">BED-type domain-containing protein</fullName>
    </recommendedName>
</protein>
<dbReference type="EMBL" id="JANBPY010001472">
    <property type="protein sequence ID" value="KAJ1959903.1"/>
    <property type="molecule type" value="Genomic_DNA"/>
</dbReference>
<dbReference type="InterPro" id="IPR003656">
    <property type="entry name" value="Znf_BED"/>
</dbReference>
<dbReference type="Proteomes" id="UP001150925">
    <property type="component" value="Unassembled WGS sequence"/>
</dbReference>
<evidence type="ECO:0000313" key="7">
    <source>
        <dbReference type="EMBL" id="KAJ1959903.1"/>
    </source>
</evidence>
<feature type="domain" description="BED-type" evidence="6">
    <location>
        <begin position="3"/>
        <end position="62"/>
    </location>
</feature>
<evidence type="ECO:0000256" key="2">
    <source>
        <dbReference type="ARBA" id="ARBA00022771"/>
    </source>
</evidence>
<gene>
    <name evidence="7" type="ORF">IWQ62_004427</name>
</gene>
<keyword evidence="8" id="KW-1185">Reference proteome</keyword>
<dbReference type="OrthoDB" id="5555965at2759"/>
<evidence type="ECO:0000256" key="1">
    <source>
        <dbReference type="ARBA" id="ARBA00022723"/>
    </source>
</evidence>
<dbReference type="PROSITE" id="PS50808">
    <property type="entry name" value="ZF_BED"/>
    <property type="match status" value="1"/>
</dbReference>
<evidence type="ECO:0000256" key="3">
    <source>
        <dbReference type="ARBA" id="ARBA00022833"/>
    </source>
</evidence>
<feature type="compositionally biased region" description="Low complexity" evidence="5">
    <location>
        <begin position="151"/>
        <end position="163"/>
    </location>
</feature>
<keyword evidence="1" id="KW-0479">Metal-binding</keyword>
<evidence type="ECO:0000256" key="5">
    <source>
        <dbReference type="SAM" id="MobiDB-lite"/>
    </source>
</evidence>
<dbReference type="GO" id="GO:0008270">
    <property type="term" value="F:zinc ion binding"/>
    <property type="evidence" value="ECO:0007669"/>
    <property type="project" value="UniProtKB-KW"/>
</dbReference>
<feature type="compositionally biased region" description="Polar residues" evidence="5">
    <location>
        <begin position="186"/>
        <end position="203"/>
    </location>
</feature>
<feature type="region of interest" description="Disordered" evidence="5">
    <location>
        <begin position="185"/>
        <end position="208"/>
    </location>
</feature>